<name>A0A1F4VFZ9_UNCKA</name>
<reference evidence="1 2" key="1">
    <citation type="journal article" date="2016" name="Nat. Commun.">
        <title>Thousands of microbial genomes shed light on interconnected biogeochemical processes in an aquifer system.</title>
        <authorList>
            <person name="Anantharaman K."/>
            <person name="Brown C.T."/>
            <person name="Hug L.A."/>
            <person name="Sharon I."/>
            <person name="Castelle C.J."/>
            <person name="Probst A.J."/>
            <person name="Thomas B.C."/>
            <person name="Singh A."/>
            <person name="Wilkins M.J."/>
            <person name="Karaoz U."/>
            <person name="Brodie E.L."/>
            <person name="Williams K.H."/>
            <person name="Hubbard S.S."/>
            <person name="Banfield J.F."/>
        </authorList>
    </citation>
    <scope>NUCLEOTIDE SEQUENCE [LARGE SCALE GENOMIC DNA]</scope>
</reference>
<dbReference type="EMBL" id="MEVI01000001">
    <property type="protein sequence ID" value="OGC55900.1"/>
    <property type="molecule type" value="Genomic_DNA"/>
</dbReference>
<dbReference type="Proteomes" id="UP000176504">
    <property type="component" value="Unassembled WGS sequence"/>
</dbReference>
<protein>
    <submittedName>
        <fullName evidence="1">Uncharacterized protein</fullName>
    </submittedName>
</protein>
<dbReference type="AlphaFoldDB" id="A0A1F4VFZ9"/>
<proteinExistence type="predicted"/>
<organism evidence="1 2">
    <name type="scientific">candidate division WWE3 bacterium RIFCSPLOWO2_01_FULL_41_18</name>
    <dbReference type="NCBI Taxonomy" id="1802625"/>
    <lineage>
        <taxon>Bacteria</taxon>
        <taxon>Katanobacteria</taxon>
    </lineage>
</organism>
<gene>
    <name evidence="1" type="ORF">A3A78_02580</name>
</gene>
<evidence type="ECO:0000313" key="1">
    <source>
        <dbReference type="EMBL" id="OGC55900.1"/>
    </source>
</evidence>
<comment type="caution">
    <text evidence="1">The sequence shown here is derived from an EMBL/GenBank/DDBJ whole genome shotgun (WGS) entry which is preliminary data.</text>
</comment>
<evidence type="ECO:0000313" key="2">
    <source>
        <dbReference type="Proteomes" id="UP000176504"/>
    </source>
</evidence>
<accession>A0A1F4VFZ9</accession>
<sequence length="156" mass="17570">MNKQKEKEKKMTYFPGNERVLLPGSRLAWNVTLEPGRVETVVVDVVPVLLPDGRAGVTLQAVEDAPLPLGVRFAWVDEQDVDYTPVGQVVWLTRRNGVFLSHGNRMRPLFNVLEVFVEEGMKVKAKVYFSHLPATDKEANPFSMDDPSDLLESFSL</sequence>